<feature type="domain" description="MINDY deubiquitinase" evidence="1">
    <location>
        <begin position="14"/>
        <end position="271"/>
    </location>
</feature>
<dbReference type="InterPro" id="IPR007518">
    <property type="entry name" value="MINDY"/>
</dbReference>
<sequence>MPPKKNKQKPLRPKYIVQEVEFAGKPSLVVCRSREAAPCPLLALCNLLLLKNPRATVIDTAKGNDGTRTVSLNKLEDYVLALLSAELDDDIKAGTKVVADRAQVMKDYRAELDGLQNQRMVCPRHSETGDFNTICAAEKSVFRALNVLRRHALLPGPEDNDLCSLTAQDKSYLELYMEYESYEKGLASEVPYDESMHDRMLVIKRVLIDGAEFTKYGLDRLCQDTSDNELFIFYLNRDFHVVYKKDGELYLLATDEEMLSKYPDLMWIGLDEKFNHKNESCEGAEGKASEVQQGADVKLIEITVPRRFLRFMNRCIVTFKEFASSCTMYKFYWYKSRQFCSTSHIGRLCAKSYLVFIFNVHKSGYSWNGKFTEDDMFVEFEIVDDLCIGATNFFITLPAFEGFDKDKGKEDLRTFVKFLFPHYCPAEDSQLPCYFDRFEGDIEEMPGLEDPPLELEIFRLYMTNHFFSKAPLVRLTLVSNVYRLCDSEIVHVDQTKAKPRFGLLDVEMTAFKTDIGDWLDQLSHPLNKVYAGSRIETHYNQPNNNKWTCWDAIELGRHSEQHGMDHTMENGVQEMQHPEVIDLMLEQDLRGLIADAIKMLIRKTNFIGRLGTIWEQFCENEGWRSITVIRVVLRELRWSSAIRVDLRMPLHFACNGRFCNLL</sequence>
<dbReference type="EMBL" id="CP144749">
    <property type="protein sequence ID" value="WVZ72995.1"/>
    <property type="molecule type" value="Genomic_DNA"/>
</dbReference>
<evidence type="ECO:0000313" key="3">
    <source>
        <dbReference type="Proteomes" id="UP001341281"/>
    </source>
</evidence>
<protein>
    <recommendedName>
        <fullName evidence="1">MINDY deubiquitinase domain-containing protein</fullName>
    </recommendedName>
</protein>
<dbReference type="GO" id="GO:1990380">
    <property type="term" value="F:K48-linked deubiquitinase activity"/>
    <property type="evidence" value="ECO:0007669"/>
    <property type="project" value="InterPro"/>
</dbReference>
<dbReference type="GO" id="GO:0016807">
    <property type="term" value="F:cysteine-type carboxypeptidase activity"/>
    <property type="evidence" value="ECO:0007669"/>
    <property type="project" value="TreeGrafter"/>
</dbReference>
<dbReference type="Pfam" id="PF04424">
    <property type="entry name" value="MINDY_DUB"/>
    <property type="match status" value="1"/>
</dbReference>
<gene>
    <name evidence="2" type="ORF">U9M48_021367</name>
</gene>
<evidence type="ECO:0000259" key="1">
    <source>
        <dbReference type="Pfam" id="PF04424"/>
    </source>
</evidence>
<dbReference type="PANTHER" id="PTHR18063:SF6">
    <property type="entry name" value="UBIQUITIN CARBOXYL-TERMINAL HYDROLASE"/>
    <property type="match status" value="1"/>
</dbReference>
<accession>A0AAQ3TIM1</accession>
<evidence type="ECO:0000313" key="2">
    <source>
        <dbReference type="EMBL" id="WVZ72995.1"/>
    </source>
</evidence>
<dbReference type="InterPro" id="IPR033979">
    <property type="entry name" value="MINDY_domain"/>
</dbReference>
<dbReference type="AlphaFoldDB" id="A0AAQ3TIM1"/>
<keyword evidence="3" id="KW-1185">Reference proteome</keyword>
<dbReference type="PANTHER" id="PTHR18063">
    <property type="entry name" value="NF-E2 INDUCIBLE PROTEIN"/>
    <property type="match status" value="1"/>
</dbReference>
<dbReference type="GO" id="GO:0071944">
    <property type="term" value="C:cell periphery"/>
    <property type="evidence" value="ECO:0007669"/>
    <property type="project" value="TreeGrafter"/>
</dbReference>
<dbReference type="GO" id="GO:0071108">
    <property type="term" value="P:protein K48-linked deubiquitination"/>
    <property type="evidence" value="ECO:0007669"/>
    <property type="project" value="TreeGrafter"/>
</dbReference>
<proteinExistence type="predicted"/>
<dbReference type="GO" id="GO:0004843">
    <property type="term" value="F:cysteine-type deubiquitinase activity"/>
    <property type="evidence" value="ECO:0007669"/>
    <property type="project" value="InterPro"/>
</dbReference>
<dbReference type="Proteomes" id="UP001341281">
    <property type="component" value="Chromosome 05"/>
</dbReference>
<name>A0AAQ3TIM1_PASNO</name>
<reference evidence="2 3" key="1">
    <citation type="submission" date="2024-02" db="EMBL/GenBank/DDBJ databases">
        <title>High-quality chromosome-scale genome assembly of Pensacola bahiagrass (Paspalum notatum Flugge var. saurae).</title>
        <authorList>
            <person name="Vega J.M."/>
            <person name="Podio M."/>
            <person name="Orjuela J."/>
            <person name="Siena L.A."/>
            <person name="Pessino S.C."/>
            <person name="Combes M.C."/>
            <person name="Mariac C."/>
            <person name="Albertini E."/>
            <person name="Pupilli F."/>
            <person name="Ortiz J.P.A."/>
            <person name="Leblanc O."/>
        </authorList>
    </citation>
    <scope>NUCLEOTIDE SEQUENCE [LARGE SCALE GENOMIC DNA]</scope>
    <source>
        <strain evidence="2">R1</strain>
        <tissue evidence="2">Leaf</tissue>
    </source>
</reference>
<dbReference type="GO" id="GO:0005829">
    <property type="term" value="C:cytosol"/>
    <property type="evidence" value="ECO:0007669"/>
    <property type="project" value="TreeGrafter"/>
</dbReference>
<organism evidence="2 3">
    <name type="scientific">Paspalum notatum var. saurae</name>
    <dbReference type="NCBI Taxonomy" id="547442"/>
    <lineage>
        <taxon>Eukaryota</taxon>
        <taxon>Viridiplantae</taxon>
        <taxon>Streptophyta</taxon>
        <taxon>Embryophyta</taxon>
        <taxon>Tracheophyta</taxon>
        <taxon>Spermatophyta</taxon>
        <taxon>Magnoliopsida</taxon>
        <taxon>Liliopsida</taxon>
        <taxon>Poales</taxon>
        <taxon>Poaceae</taxon>
        <taxon>PACMAD clade</taxon>
        <taxon>Panicoideae</taxon>
        <taxon>Andropogonodae</taxon>
        <taxon>Paspaleae</taxon>
        <taxon>Paspalinae</taxon>
        <taxon>Paspalum</taxon>
    </lineage>
</organism>